<evidence type="ECO:0000313" key="2">
    <source>
        <dbReference type="Proteomes" id="UP001500843"/>
    </source>
</evidence>
<name>A0ABP8WPH6_9MICO</name>
<sequence>MSIVSETVIAAAVASSRALRRERKVRFIDSSSEICATTDADVTARTAAPKTTVTTALARL</sequence>
<dbReference type="EMBL" id="BAABHM010000005">
    <property type="protein sequence ID" value="GAA4691400.1"/>
    <property type="molecule type" value="Genomic_DNA"/>
</dbReference>
<dbReference type="Proteomes" id="UP001500843">
    <property type="component" value="Unassembled WGS sequence"/>
</dbReference>
<evidence type="ECO:0000313" key="1">
    <source>
        <dbReference type="EMBL" id="GAA4691400.1"/>
    </source>
</evidence>
<keyword evidence="2" id="KW-1185">Reference proteome</keyword>
<proteinExistence type="predicted"/>
<gene>
    <name evidence="1" type="ORF">GCM10023198_07770</name>
</gene>
<protein>
    <submittedName>
        <fullName evidence="1">Uncharacterized protein</fullName>
    </submittedName>
</protein>
<comment type="caution">
    <text evidence="1">The sequence shown here is derived from an EMBL/GenBank/DDBJ whole genome shotgun (WGS) entry which is preliminary data.</text>
</comment>
<organism evidence="1 2">
    <name type="scientific">Promicromonospora umidemergens</name>
    <dbReference type="NCBI Taxonomy" id="629679"/>
    <lineage>
        <taxon>Bacteria</taxon>
        <taxon>Bacillati</taxon>
        <taxon>Actinomycetota</taxon>
        <taxon>Actinomycetes</taxon>
        <taxon>Micrococcales</taxon>
        <taxon>Promicromonosporaceae</taxon>
        <taxon>Promicromonospora</taxon>
    </lineage>
</organism>
<reference evidence="2" key="1">
    <citation type="journal article" date="2019" name="Int. J. Syst. Evol. Microbiol.">
        <title>The Global Catalogue of Microorganisms (GCM) 10K type strain sequencing project: providing services to taxonomists for standard genome sequencing and annotation.</title>
        <authorList>
            <consortium name="The Broad Institute Genomics Platform"/>
            <consortium name="The Broad Institute Genome Sequencing Center for Infectious Disease"/>
            <person name="Wu L."/>
            <person name="Ma J."/>
        </authorList>
    </citation>
    <scope>NUCLEOTIDE SEQUENCE [LARGE SCALE GENOMIC DNA]</scope>
    <source>
        <strain evidence="2">JCM 17975</strain>
    </source>
</reference>
<accession>A0ABP8WPH6</accession>